<dbReference type="STRING" id="631454.N177_0899"/>
<dbReference type="InterPro" id="IPR053722">
    <property type="entry name" value="Curli_assembly_CsgC/AgfC"/>
</dbReference>
<keyword evidence="4" id="KW-1185">Reference proteome</keyword>
<accession>V4RMB0</accession>
<feature type="chain" id="PRO_5004726913" description="CsgH-like domain-containing protein" evidence="1">
    <location>
        <begin position="25"/>
        <end position="130"/>
    </location>
</feature>
<comment type="caution">
    <text evidence="3">The sequence shown here is derived from an EMBL/GenBank/DDBJ whole genome shotgun (WGS) entry which is preliminary data.</text>
</comment>
<reference evidence="3 4" key="1">
    <citation type="journal article" date="2014" name="Genome Announc.">
        <title>Draft Genome Sequence of Lutibaculum baratangense Strain AMV1T, Isolated from a Mud Volcano in Andamans, India.</title>
        <authorList>
            <person name="Singh A."/>
            <person name="Sreenivas A."/>
            <person name="Sathyanarayana Reddy G."/>
            <person name="Pinnaka A.K."/>
            <person name="Shivaji S."/>
        </authorList>
    </citation>
    <scope>NUCLEOTIDE SEQUENCE [LARGE SCALE GENOMIC DNA]</scope>
    <source>
        <strain evidence="3 4">AMV1</strain>
    </source>
</reference>
<dbReference type="EMBL" id="AWXZ01000015">
    <property type="protein sequence ID" value="ESR26399.1"/>
    <property type="molecule type" value="Genomic_DNA"/>
</dbReference>
<dbReference type="NCBIfam" id="NF041112">
    <property type="entry name" value="chap_CsgH_alph"/>
    <property type="match status" value="1"/>
</dbReference>
<dbReference type="InterPro" id="IPR048632">
    <property type="entry name" value="CsgH-like"/>
</dbReference>
<dbReference type="Gene3D" id="2.60.40.2420">
    <property type="match status" value="1"/>
</dbReference>
<evidence type="ECO:0000313" key="4">
    <source>
        <dbReference type="Proteomes" id="UP000017819"/>
    </source>
</evidence>
<dbReference type="OrthoDB" id="8367544at2"/>
<evidence type="ECO:0000313" key="3">
    <source>
        <dbReference type="EMBL" id="ESR26399.1"/>
    </source>
</evidence>
<gene>
    <name evidence="3" type="ORF">N177_0899</name>
</gene>
<feature type="domain" description="CsgH-like" evidence="2">
    <location>
        <begin position="38"/>
        <end position="126"/>
    </location>
</feature>
<dbReference type="AlphaFoldDB" id="V4RMB0"/>
<proteinExistence type="predicted"/>
<dbReference type="Pfam" id="PF21112">
    <property type="entry name" value="CsgH"/>
    <property type="match status" value="1"/>
</dbReference>
<organism evidence="3 4">
    <name type="scientific">Lutibaculum baratangense AMV1</name>
    <dbReference type="NCBI Taxonomy" id="631454"/>
    <lineage>
        <taxon>Bacteria</taxon>
        <taxon>Pseudomonadati</taxon>
        <taxon>Pseudomonadota</taxon>
        <taxon>Alphaproteobacteria</taxon>
        <taxon>Hyphomicrobiales</taxon>
        <taxon>Tepidamorphaceae</taxon>
        <taxon>Lutibaculum</taxon>
    </lineage>
</organism>
<sequence>MFRYPTLALAVVPALLAASFATTARESQAPSVRGESEVTCEIRPIADGHGTTLQAVLQSAKPLSGTYDFSVAKRGGGGSSTSAQSGEFVAMSGGEEVLGAVTLGLDGGASYSAELMLDWAGGTTSCRAGN</sequence>
<dbReference type="Proteomes" id="UP000017819">
    <property type="component" value="Unassembled WGS sequence"/>
</dbReference>
<protein>
    <recommendedName>
        <fullName evidence="2">CsgH-like domain-containing protein</fullName>
    </recommendedName>
</protein>
<feature type="signal peptide" evidence="1">
    <location>
        <begin position="1"/>
        <end position="24"/>
    </location>
</feature>
<evidence type="ECO:0000259" key="2">
    <source>
        <dbReference type="Pfam" id="PF21112"/>
    </source>
</evidence>
<dbReference type="eggNOG" id="ENOG50337CZ">
    <property type="taxonomic scope" value="Bacteria"/>
</dbReference>
<evidence type="ECO:0000256" key="1">
    <source>
        <dbReference type="SAM" id="SignalP"/>
    </source>
</evidence>
<dbReference type="InterPro" id="IPR047726">
    <property type="entry name" value="CsgH_dom"/>
</dbReference>
<dbReference type="RefSeq" id="WP_023431045.1">
    <property type="nucleotide sequence ID" value="NZ_AWXZ01000015.1"/>
</dbReference>
<keyword evidence="1" id="KW-0732">Signal</keyword>
<name>V4RMB0_9HYPH</name>